<dbReference type="Proteomes" id="UP001370299">
    <property type="component" value="Unassembled WGS sequence"/>
</dbReference>
<dbReference type="SUPFAM" id="SSF53448">
    <property type="entry name" value="Nucleotide-diphospho-sugar transferases"/>
    <property type="match status" value="1"/>
</dbReference>
<comment type="caution">
    <text evidence="2">The sequence shown here is derived from an EMBL/GenBank/DDBJ whole genome shotgun (WGS) entry which is preliminary data.</text>
</comment>
<keyword evidence="2" id="KW-0328">Glycosyltransferase</keyword>
<dbReference type="GO" id="GO:0016757">
    <property type="term" value="F:glycosyltransferase activity"/>
    <property type="evidence" value="ECO:0007669"/>
    <property type="project" value="UniProtKB-KW"/>
</dbReference>
<gene>
    <name evidence="2" type="ORF">WMN62_14385</name>
</gene>
<keyword evidence="3" id="KW-1185">Reference proteome</keyword>
<evidence type="ECO:0000313" key="2">
    <source>
        <dbReference type="EMBL" id="MEK0172661.1"/>
    </source>
</evidence>
<sequence>MSDPLLSVVIPVHDAAPWIGELLDSVLDQDVEAMEVLVVDDRSSDGTAVIIDSFRARDPRVQYLRSDAPGGAAARNTGAAAARGEYLVFADADDLVPPGAYRAMVGSLEASGSDLVIGDHLKFSPTRTWSPTARWRAFDHALQGTTLAETPALLTGRACWNRLFRRSFWERAALGFPNVGHADDIEPMTRSVVEARAIDVVTTCVYLYRERAGGTGGSMSNQVDEVALLDYLREETACAALVSATSAPVVRQQSLLVLDADGWVHLDRYLAEAPSGTPLPPSVEQSLGRLLDALEHTVLDDVAAERRCFFALLWAGQPDVASDFAAAMRARESEPGQFLREWVSATAVLLDSVAPAGLDRPALVDEGLLTAFLHTADRIDATGLAPLVDAAERVLRRTHNAPGGSELLEAIRRAVLARDPEAVRLISELRHHAPVVVDQVTPGVDGLRVEGPAPSPPLSSSMRLELRSGNQVRTVDLDATGPRWLGRITADGGPDTAGRWTVTAGFRLSTVDVEVPVVTARMPLPPLDASHVLQPLSDRRDGWRFLIDRRASRSVLSRFRSAAERLRRLRT</sequence>
<protein>
    <submittedName>
        <fullName evidence="2">Glycosyltransferase family 2 protein</fullName>
        <ecNumber evidence="2">2.4.-.-</ecNumber>
    </submittedName>
</protein>
<dbReference type="EC" id="2.4.-.-" evidence="2"/>
<reference evidence="2 3" key="1">
    <citation type="submission" date="2024-03" db="EMBL/GenBank/DDBJ databases">
        <title>Whole genomes of four grape xylem sap localized bacterial endophytes.</title>
        <authorList>
            <person name="Kumar G."/>
            <person name="Savka M.A."/>
        </authorList>
    </citation>
    <scope>NUCLEOTIDE SEQUENCE [LARGE SCALE GENOMIC DNA]</scope>
    <source>
        <strain evidence="2 3">RIT_GXS8</strain>
    </source>
</reference>
<dbReference type="EMBL" id="JBBLYY010000069">
    <property type="protein sequence ID" value="MEK0172661.1"/>
    <property type="molecule type" value="Genomic_DNA"/>
</dbReference>
<dbReference type="InterPro" id="IPR001173">
    <property type="entry name" value="Glyco_trans_2-like"/>
</dbReference>
<dbReference type="PANTHER" id="PTHR22916:SF3">
    <property type="entry name" value="UDP-GLCNAC:BETAGAL BETA-1,3-N-ACETYLGLUCOSAMINYLTRANSFERASE-LIKE PROTEIN 1"/>
    <property type="match status" value="1"/>
</dbReference>
<dbReference type="CDD" id="cd00761">
    <property type="entry name" value="Glyco_tranf_GTA_type"/>
    <property type="match status" value="1"/>
</dbReference>
<dbReference type="Gene3D" id="3.90.550.10">
    <property type="entry name" value="Spore Coat Polysaccharide Biosynthesis Protein SpsA, Chain A"/>
    <property type="match status" value="1"/>
</dbReference>
<name>A0ABU8YDM4_9MICO</name>
<dbReference type="RefSeq" id="WP_340197005.1">
    <property type="nucleotide sequence ID" value="NZ_JBBKAP010000052.1"/>
</dbReference>
<organism evidence="2 3">
    <name type="scientific">Curtobacterium citreum</name>
    <dbReference type="NCBI Taxonomy" id="2036"/>
    <lineage>
        <taxon>Bacteria</taxon>
        <taxon>Bacillati</taxon>
        <taxon>Actinomycetota</taxon>
        <taxon>Actinomycetes</taxon>
        <taxon>Micrococcales</taxon>
        <taxon>Microbacteriaceae</taxon>
        <taxon>Curtobacterium</taxon>
    </lineage>
</organism>
<keyword evidence="2" id="KW-0808">Transferase</keyword>
<accession>A0ABU8YDM4</accession>
<proteinExistence type="predicted"/>
<dbReference type="PANTHER" id="PTHR22916">
    <property type="entry name" value="GLYCOSYLTRANSFERASE"/>
    <property type="match status" value="1"/>
</dbReference>
<feature type="domain" description="Glycosyltransferase 2-like" evidence="1">
    <location>
        <begin position="7"/>
        <end position="167"/>
    </location>
</feature>
<evidence type="ECO:0000313" key="3">
    <source>
        <dbReference type="Proteomes" id="UP001370299"/>
    </source>
</evidence>
<evidence type="ECO:0000259" key="1">
    <source>
        <dbReference type="Pfam" id="PF00535"/>
    </source>
</evidence>
<dbReference type="InterPro" id="IPR029044">
    <property type="entry name" value="Nucleotide-diphossugar_trans"/>
</dbReference>
<dbReference type="Pfam" id="PF00535">
    <property type="entry name" value="Glycos_transf_2"/>
    <property type="match status" value="1"/>
</dbReference>